<dbReference type="AlphaFoldDB" id="A0AAE4FVS6"/>
<dbReference type="Gene3D" id="2.130.10.10">
    <property type="entry name" value="YVTN repeat-like/Quinoprotein amine dehydrogenase"/>
    <property type="match status" value="1"/>
</dbReference>
<organism evidence="2 3">
    <name type="scientific">Pseudocalidococcus azoricus BACA0444</name>
    <dbReference type="NCBI Taxonomy" id="2918990"/>
    <lineage>
        <taxon>Bacteria</taxon>
        <taxon>Bacillati</taxon>
        <taxon>Cyanobacteriota</taxon>
        <taxon>Cyanophyceae</taxon>
        <taxon>Acaryochloridales</taxon>
        <taxon>Thermosynechococcaceae</taxon>
        <taxon>Pseudocalidococcus</taxon>
        <taxon>Pseudocalidococcus azoricus</taxon>
    </lineage>
</organism>
<evidence type="ECO:0000313" key="2">
    <source>
        <dbReference type="EMBL" id="MDS3861966.1"/>
    </source>
</evidence>
<evidence type="ECO:0000256" key="1">
    <source>
        <dbReference type="SAM" id="SignalP"/>
    </source>
</evidence>
<dbReference type="EMBL" id="JAVMIP010000019">
    <property type="protein sequence ID" value="MDS3861966.1"/>
    <property type="molecule type" value="Genomic_DNA"/>
</dbReference>
<dbReference type="SUPFAM" id="SSF50978">
    <property type="entry name" value="WD40 repeat-like"/>
    <property type="match status" value="1"/>
</dbReference>
<evidence type="ECO:0000313" key="3">
    <source>
        <dbReference type="Proteomes" id="UP001268256"/>
    </source>
</evidence>
<accession>A0AAE4FVS6</accession>
<sequence length="335" mass="36845">MPQFRFQLFSQVSLAILLSLIGWLAGSPSAWADLSPTVTKVITISNYGAPVSFDEHPQGGQYVVAFRDCELVFLDATFKITQAVKIPNCRSLFGAKYGYLNKQLVVVSPVYVGESVIYDFSAIHRLRTHNAAVTGSLLVNNDLISTSDDGSVRITEILNLAELKTQQQELYKSIGVARKIAIYPDLGGPVSRLAISYDTGEIVVFPNQANLRSPTLKPQVFRPLQSRINMIRFTPDGQSLVAGYFTGELLKLDLRTGQSQVLGRAEFWLNTIDMIPEGLLVTGNNQGIVKLFTIATEQEILAQQIGPAPIVSVEFINPHTVVVVDAQGNLYQLQF</sequence>
<name>A0AAE4FVS6_9CYAN</name>
<dbReference type="Proteomes" id="UP001268256">
    <property type="component" value="Unassembled WGS sequence"/>
</dbReference>
<comment type="caution">
    <text evidence="2">The sequence shown here is derived from an EMBL/GenBank/DDBJ whole genome shotgun (WGS) entry which is preliminary data.</text>
</comment>
<keyword evidence="1" id="KW-0732">Signal</keyword>
<keyword evidence="3" id="KW-1185">Reference proteome</keyword>
<feature type="chain" id="PRO_5042020464" evidence="1">
    <location>
        <begin position="33"/>
        <end position="335"/>
    </location>
</feature>
<proteinExistence type="predicted"/>
<dbReference type="InterPro" id="IPR015943">
    <property type="entry name" value="WD40/YVTN_repeat-like_dom_sf"/>
</dbReference>
<protein>
    <submittedName>
        <fullName evidence="2">Uncharacterized protein</fullName>
    </submittedName>
</protein>
<reference evidence="3" key="1">
    <citation type="submission" date="2023-07" db="EMBL/GenBank/DDBJ databases">
        <authorList>
            <person name="Luz R."/>
            <person name="Cordeiro R."/>
            <person name="Fonseca A."/>
            <person name="Goncalves V."/>
        </authorList>
    </citation>
    <scope>NUCLEOTIDE SEQUENCE [LARGE SCALE GENOMIC DNA]</scope>
    <source>
        <strain evidence="3">BACA0444</strain>
    </source>
</reference>
<feature type="signal peptide" evidence="1">
    <location>
        <begin position="1"/>
        <end position="32"/>
    </location>
</feature>
<dbReference type="InterPro" id="IPR036322">
    <property type="entry name" value="WD40_repeat_dom_sf"/>
</dbReference>
<dbReference type="RefSeq" id="WP_322879187.1">
    <property type="nucleotide sequence ID" value="NZ_JAVMIP010000019.1"/>
</dbReference>
<gene>
    <name evidence="2" type="ORF">RIF25_14270</name>
</gene>